<dbReference type="STRING" id="203123.OEOE_1265"/>
<feature type="transmembrane region" description="Helical" evidence="1">
    <location>
        <begin position="26"/>
        <end position="43"/>
    </location>
</feature>
<proteinExistence type="predicted"/>
<evidence type="ECO:0000313" key="3">
    <source>
        <dbReference type="Proteomes" id="UP000000774"/>
    </source>
</evidence>
<evidence type="ECO:0000313" key="2">
    <source>
        <dbReference type="EMBL" id="ABJ57138.1"/>
    </source>
</evidence>
<keyword evidence="1" id="KW-0472">Membrane</keyword>
<dbReference type="AlphaFoldDB" id="Q04EI4"/>
<organism evidence="2 3">
    <name type="scientific">Oenococcus oeni (strain ATCC BAA-331 / PSU-1)</name>
    <dbReference type="NCBI Taxonomy" id="203123"/>
    <lineage>
        <taxon>Bacteria</taxon>
        <taxon>Bacillati</taxon>
        <taxon>Bacillota</taxon>
        <taxon>Bacilli</taxon>
        <taxon>Lactobacillales</taxon>
        <taxon>Lactobacillaceae</taxon>
        <taxon>Oenococcus</taxon>
    </lineage>
</organism>
<dbReference type="Proteomes" id="UP000000774">
    <property type="component" value="Chromosome"/>
</dbReference>
<accession>Q04EI4</accession>
<keyword evidence="1" id="KW-1133">Transmembrane helix</keyword>
<dbReference type="KEGG" id="ooe:OEOE_1265"/>
<protein>
    <submittedName>
        <fullName evidence="2">Uncharacterized protein</fullName>
    </submittedName>
</protein>
<keyword evidence="1" id="KW-0812">Transmembrane</keyword>
<sequence length="46" mass="4733">MVFLAALRTVFLPFAAFVLAPLATGFPLLLALAVVFLAAVLTAEAA</sequence>
<dbReference type="HOGENOM" id="CLU_3186530_0_0_9"/>
<dbReference type="EMBL" id="CP000411">
    <property type="protein sequence ID" value="ABJ57138.1"/>
    <property type="molecule type" value="Genomic_DNA"/>
</dbReference>
<gene>
    <name evidence="2" type="ordered locus">OEOE_1265</name>
</gene>
<name>Q04EI4_OENOB</name>
<reference evidence="2" key="1">
    <citation type="journal article" date="2006" name="Proc. Natl. Acad. Sci. U.S.A.">
        <title>Comparative genomics of the lactic acid bacteria.</title>
        <authorList>
            <person name="Makarova K."/>
            <person name="Slesarev A."/>
            <person name="Wolf Y."/>
            <person name="Sorokin A."/>
            <person name="Mirkin B."/>
            <person name="Koonin E."/>
            <person name="Pavlov A."/>
            <person name="Pavlova N."/>
            <person name="Karamychev V."/>
            <person name="Polouchine N."/>
            <person name="Shakhova V."/>
            <person name="Grigoriev I."/>
            <person name="Lou Y."/>
            <person name="Rohksar D."/>
            <person name="Lucas S."/>
            <person name="Huang K."/>
            <person name="Goodstein D.M."/>
            <person name="Hawkins T."/>
            <person name="Plengvidhya V."/>
            <person name="Welker D."/>
            <person name="Hughes J."/>
            <person name="Goh Y."/>
            <person name="Benson A."/>
            <person name="Baldwin K."/>
            <person name="Lee J.H."/>
            <person name="Diaz-Muniz I."/>
            <person name="Dosti B."/>
            <person name="Smeianov V."/>
            <person name="Wechter W."/>
            <person name="Barabote R."/>
            <person name="Lorca G."/>
            <person name="Altermann E."/>
            <person name="Barrangou R."/>
            <person name="Ganesan B."/>
            <person name="Xie Y."/>
            <person name="Rawsthorne H."/>
            <person name="Tamir D."/>
            <person name="Parker C."/>
            <person name="Breidt F."/>
            <person name="Broadbent J."/>
            <person name="Hutkins R."/>
            <person name="O'Sullivan D."/>
            <person name="Steele J."/>
            <person name="Unlu G."/>
            <person name="Saier M."/>
            <person name="Klaenhammer T."/>
            <person name="Richardson P."/>
            <person name="Kozyavkin S."/>
            <person name="Weimer B."/>
            <person name="Mills D."/>
        </authorList>
    </citation>
    <scope>NUCLEOTIDE SEQUENCE [LARGE SCALE GENOMIC DNA]</scope>
    <source>
        <strain evidence="2">PSU-1</strain>
    </source>
</reference>
<evidence type="ECO:0000256" key="1">
    <source>
        <dbReference type="SAM" id="Phobius"/>
    </source>
</evidence>
<keyword evidence="3" id="KW-1185">Reference proteome</keyword>